<dbReference type="Gene3D" id="3.40.50.300">
    <property type="entry name" value="P-loop containing nucleotide triphosphate hydrolases"/>
    <property type="match status" value="1"/>
</dbReference>
<dbReference type="InterPro" id="IPR027417">
    <property type="entry name" value="P-loop_NTPase"/>
</dbReference>
<feature type="domain" description="ABC transmembrane type-1" evidence="11">
    <location>
        <begin position="17"/>
        <end position="305"/>
    </location>
</feature>
<keyword evidence="13" id="KW-1185">Reference proteome</keyword>
<evidence type="ECO:0000259" key="10">
    <source>
        <dbReference type="PROSITE" id="PS50893"/>
    </source>
</evidence>
<dbReference type="GO" id="GO:0005524">
    <property type="term" value="F:ATP binding"/>
    <property type="evidence" value="ECO:0007669"/>
    <property type="project" value="UniProtKB-KW"/>
</dbReference>
<dbReference type="CDD" id="cd18548">
    <property type="entry name" value="ABC_6TM_Tm287_like"/>
    <property type="match status" value="1"/>
</dbReference>
<feature type="domain" description="ABC transporter" evidence="10">
    <location>
        <begin position="339"/>
        <end position="577"/>
    </location>
</feature>
<dbReference type="RefSeq" id="WP_126814026.1">
    <property type="nucleotide sequence ID" value="NZ_NGKC01000010.1"/>
</dbReference>
<dbReference type="GO" id="GO:0015421">
    <property type="term" value="F:ABC-type oligopeptide transporter activity"/>
    <property type="evidence" value="ECO:0007669"/>
    <property type="project" value="TreeGrafter"/>
</dbReference>
<keyword evidence="7 9" id="KW-1133">Transmembrane helix</keyword>
<evidence type="ECO:0000256" key="9">
    <source>
        <dbReference type="SAM" id="Phobius"/>
    </source>
</evidence>
<feature type="transmembrane region" description="Helical" evidence="9">
    <location>
        <begin position="285"/>
        <end position="303"/>
    </location>
</feature>
<evidence type="ECO:0000259" key="11">
    <source>
        <dbReference type="PROSITE" id="PS50929"/>
    </source>
</evidence>
<dbReference type="Pfam" id="PF00664">
    <property type="entry name" value="ABC_membrane"/>
    <property type="match status" value="1"/>
</dbReference>
<evidence type="ECO:0000256" key="7">
    <source>
        <dbReference type="ARBA" id="ARBA00022989"/>
    </source>
</evidence>
<evidence type="ECO:0000256" key="8">
    <source>
        <dbReference type="ARBA" id="ARBA00023136"/>
    </source>
</evidence>
<dbReference type="GO" id="GO:0016887">
    <property type="term" value="F:ATP hydrolysis activity"/>
    <property type="evidence" value="ECO:0007669"/>
    <property type="project" value="InterPro"/>
</dbReference>
<dbReference type="SUPFAM" id="SSF90123">
    <property type="entry name" value="ABC transporter transmembrane region"/>
    <property type="match status" value="1"/>
</dbReference>
<evidence type="ECO:0000313" key="13">
    <source>
        <dbReference type="Proteomes" id="UP000286773"/>
    </source>
</evidence>
<dbReference type="AlphaFoldDB" id="A0A430AS49"/>
<dbReference type="Proteomes" id="UP000286773">
    <property type="component" value="Unassembled WGS sequence"/>
</dbReference>
<dbReference type="InterPro" id="IPR011527">
    <property type="entry name" value="ABC1_TM_dom"/>
</dbReference>
<name>A0A430AS49_9ENTE</name>
<dbReference type="PROSITE" id="PS00211">
    <property type="entry name" value="ABC_TRANSPORTER_1"/>
    <property type="match status" value="1"/>
</dbReference>
<comment type="subcellular location">
    <subcellularLocation>
        <location evidence="1">Cell membrane</location>
        <topology evidence="1">Multi-pass membrane protein</topology>
    </subcellularLocation>
</comment>
<evidence type="ECO:0000256" key="1">
    <source>
        <dbReference type="ARBA" id="ARBA00004651"/>
    </source>
</evidence>
<dbReference type="EMBL" id="NGKC01000010">
    <property type="protein sequence ID" value="RSU10876.1"/>
    <property type="molecule type" value="Genomic_DNA"/>
</dbReference>
<keyword evidence="2" id="KW-0813">Transport</keyword>
<keyword evidence="3" id="KW-1003">Cell membrane</keyword>
<evidence type="ECO:0000313" key="12">
    <source>
        <dbReference type="EMBL" id="RSU10876.1"/>
    </source>
</evidence>
<dbReference type="Pfam" id="PF00005">
    <property type="entry name" value="ABC_tran"/>
    <property type="match status" value="1"/>
</dbReference>
<dbReference type="InterPro" id="IPR039421">
    <property type="entry name" value="Type_1_exporter"/>
</dbReference>
<keyword evidence="4 9" id="KW-0812">Transmembrane</keyword>
<dbReference type="PROSITE" id="PS50929">
    <property type="entry name" value="ABC_TM1F"/>
    <property type="match status" value="1"/>
</dbReference>
<dbReference type="Gene3D" id="1.20.1560.10">
    <property type="entry name" value="ABC transporter type 1, transmembrane domain"/>
    <property type="match status" value="1"/>
</dbReference>
<gene>
    <name evidence="12" type="ORF">CBF27_09280</name>
</gene>
<evidence type="ECO:0000256" key="6">
    <source>
        <dbReference type="ARBA" id="ARBA00022840"/>
    </source>
</evidence>
<evidence type="ECO:0000256" key="5">
    <source>
        <dbReference type="ARBA" id="ARBA00022741"/>
    </source>
</evidence>
<dbReference type="PANTHER" id="PTHR43394">
    <property type="entry name" value="ATP-DEPENDENT PERMEASE MDL1, MITOCHONDRIAL"/>
    <property type="match status" value="1"/>
</dbReference>
<dbReference type="OrthoDB" id="9770415at2"/>
<dbReference type="InterPro" id="IPR017871">
    <property type="entry name" value="ABC_transporter-like_CS"/>
</dbReference>
<feature type="transmembrane region" description="Helical" evidence="9">
    <location>
        <begin position="159"/>
        <end position="180"/>
    </location>
</feature>
<feature type="transmembrane region" description="Helical" evidence="9">
    <location>
        <begin position="245"/>
        <end position="265"/>
    </location>
</feature>
<dbReference type="SMART" id="SM00382">
    <property type="entry name" value="AAA"/>
    <property type="match status" value="1"/>
</dbReference>
<keyword evidence="6 12" id="KW-0067">ATP-binding</keyword>
<proteinExistence type="predicted"/>
<organism evidence="12 13">
    <name type="scientific">Vagococcus acidifermentans</name>
    <dbReference type="NCBI Taxonomy" id="564710"/>
    <lineage>
        <taxon>Bacteria</taxon>
        <taxon>Bacillati</taxon>
        <taxon>Bacillota</taxon>
        <taxon>Bacilli</taxon>
        <taxon>Lactobacillales</taxon>
        <taxon>Enterococcaceae</taxon>
        <taxon>Vagococcus</taxon>
    </lineage>
</organism>
<feature type="transmembrane region" description="Helical" evidence="9">
    <location>
        <begin position="61"/>
        <end position="80"/>
    </location>
</feature>
<keyword evidence="5" id="KW-0547">Nucleotide-binding</keyword>
<accession>A0A430AS49</accession>
<feature type="transmembrane region" description="Helical" evidence="9">
    <location>
        <begin position="127"/>
        <end position="147"/>
    </location>
</feature>
<evidence type="ECO:0000256" key="4">
    <source>
        <dbReference type="ARBA" id="ARBA00022692"/>
    </source>
</evidence>
<sequence length="589" mass="64842">MIKNLKYLRKKDWITLIFVVALILLQVQLDLTIPEYMSKITMLVQTPGSKVSQITSTGGKMLLISLGSVASSVIVGYLAAKLAASLGRELRFAIFNKVQDFSMEEINRFSTPSLITRSTNDIAQVQLFIAVGLQVLIKSPILAIVAIDKIAGKSWQWSALVGGGIIFLLVVILLIVFIAIPKFKKVQELTDDINRITRESLTGIKVVRAYNAEDYQEEKFEKASANLAQNNLFATRVLSFLQPSLNFAMSSISLGIYWLGAIIINNAAAENQLTIFSDMVVFSSYALQIIAAFMLMSILFMLLPRASVSAKRVNEVLYTKPTILDGAITDENLETKGKIQVKNVSFRYPEAEEYVLKDISFTAEPGETVAFIGSTGSGKSTLINLIPRFYDVSEGEILIDNVNVKDYNMEALNNKIGYVPQRAVLFSGSISSNVNFGNNGKDEISNSDIYTALEVAQGKEFVEKLPDGIDSFVAQLGTNLSGGQKQRVSIARAVARNPEILIFDDSFSALDYKTDSLVRQGLKKHTSGTTTLIVAQRVGTIMDADKIIVLNEGKVAGIGTHKELLKSCNIYYEIAKSQLTEEELDIETR</sequence>
<dbReference type="InterPro" id="IPR003593">
    <property type="entry name" value="AAA+_ATPase"/>
</dbReference>
<dbReference type="SUPFAM" id="SSF52540">
    <property type="entry name" value="P-loop containing nucleoside triphosphate hydrolases"/>
    <property type="match status" value="1"/>
</dbReference>
<dbReference type="PANTHER" id="PTHR43394:SF1">
    <property type="entry name" value="ATP-BINDING CASSETTE SUB-FAMILY B MEMBER 10, MITOCHONDRIAL"/>
    <property type="match status" value="1"/>
</dbReference>
<keyword evidence="8 9" id="KW-0472">Membrane</keyword>
<dbReference type="InterPro" id="IPR036640">
    <property type="entry name" value="ABC1_TM_sf"/>
</dbReference>
<dbReference type="FunFam" id="3.40.50.300:FF:000854">
    <property type="entry name" value="Multidrug ABC transporter ATP-binding protein"/>
    <property type="match status" value="1"/>
</dbReference>
<dbReference type="GO" id="GO:0005886">
    <property type="term" value="C:plasma membrane"/>
    <property type="evidence" value="ECO:0007669"/>
    <property type="project" value="UniProtKB-SubCell"/>
</dbReference>
<comment type="caution">
    <text evidence="12">The sequence shown here is derived from an EMBL/GenBank/DDBJ whole genome shotgun (WGS) entry which is preliminary data.</text>
</comment>
<protein>
    <submittedName>
        <fullName evidence="12">Multidrug ABC transporter ATP-binding protein</fullName>
    </submittedName>
</protein>
<dbReference type="PROSITE" id="PS50893">
    <property type="entry name" value="ABC_TRANSPORTER_2"/>
    <property type="match status" value="1"/>
</dbReference>
<dbReference type="InterPro" id="IPR003439">
    <property type="entry name" value="ABC_transporter-like_ATP-bd"/>
</dbReference>
<evidence type="ECO:0000256" key="2">
    <source>
        <dbReference type="ARBA" id="ARBA00022448"/>
    </source>
</evidence>
<reference evidence="12 13" key="1">
    <citation type="submission" date="2017-05" db="EMBL/GenBank/DDBJ databases">
        <title>Vagococcus spp. assemblies.</title>
        <authorList>
            <person name="Gulvik C.A."/>
        </authorList>
    </citation>
    <scope>NUCLEOTIDE SEQUENCE [LARGE SCALE GENOMIC DNA]</scope>
    <source>
        <strain evidence="12 13">LMG 24798</strain>
    </source>
</reference>
<evidence type="ECO:0000256" key="3">
    <source>
        <dbReference type="ARBA" id="ARBA00022475"/>
    </source>
</evidence>